<dbReference type="InterPro" id="IPR013930">
    <property type="entry name" value="RPAP1_N"/>
</dbReference>
<reference evidence="9 10" key="1">
    <citation type="submission" date="2024-02" db="EMBL/GenBank/DDBJ databases">
        <authorList>
            <person name="Vignale AGUSTIN F."/>
            <person name="Sosa J E."/>
            <person name="Modenutti C."/>
        </authorList>
    </citation>
    <scope>NUCLEOTIDE SEQUENCE [LARGE SCALE GENOMIC DNA]</scope>
</reference>
<feature type="compositionally biased region" description="Polar residues" evidence="5">
    <location>
        <begin position="170"/>
        <end position="182"/>
    </location>
</feature>
<dbReference type="InterPro" id="IPR013929">
    <property type="entry name" value="RPAP1_C"/>
</dbReference>
<evidence type="ECO:0000259" key="7">
    <source>
        <dbReference type="Pfam" id="PF08621"/>
    </source>
</evidence>
<evidence type="ECO:0000256" key="4">
    <source>
        <dbReference type="ARBA" id="ARBA00023242"/>
    </source>
</evidence>
<protein>
    <recommendedName>
        <fullName evidence="11">Transcriptional elongation regulator MINIYO</fullName>
    </recommendedName>
</protein>
<evidence type="ECO:0000256" key="2">
    <source>
        <dbReference type="ARBA" id="ARBA00009953"/>
    </source>
</evidence>
<feature type="region of interest" description="Disordered" evidence="5">
    <location>
        <begin position="1"/>
        <end position="30"/>
    </location>
</feature>
<comment type="similarity">
    <text evidence="2">Belongs to the RPAP1 family.</text>
</comment>
<feature type="domain" description="RPAP1 N-terminal" evidence="7">
    <location>
        <begin position="287"/>
        <end position="330"/>
    </location>
</feature>
<sequence length="1596" mass="178306">MMKEAIDKNAPPKPSPRKILGTNTLQLTPDDASRLVGGIVEKGFSEQPQNRPVGPYSAPNPTVLPFPVARHRSHGPHWTPKGNYSSVGHDEDEDEGEDEHFTDIDPVAAFANPVQRKEKKGLDFGRWRDLMTSDTTSISRKERENRQLPESKRQHVVSEATEIIRNTNLHIGSENGVQSQRRSPNDDARTQAVKVDGIDLATLEGVQKHEQDISAMAIDGDKSNLKNGIAKTQKEIMEEMEFGLLEESRKEMLVGTATQHMPTSHTTSSSSFGNLIDESGAMSLESQIDAENSARLERMSTDEIAEARDEIMTRMNPALVMALKRRGQEKMRKQKCSSSEMTASVGGDMLQNDQNLTNASIVSKSGTPLKVTTSDTKDTQRELNKNIVQKSSTGSSSLWDAWSRRVEAVRELRFSLDGDVIRSDFSQLSKTGSISACSGYSTDNVSERDFLRTEGNPGAAGYTIKEAAALTRSVVPGQRALALHLLASVLDKALCNICQNPVGYTLRYADTGSSIDWEAIWAFALGPEPELALSLRMSLDDNHNSVVLACAKVIQCILGCDINEHFFDISEKIATYQKDVCTAPIFRSRPEIDVGFLQGGFWKYNAKPSNIFPFGEGASDDNAEGEHTIQDDIVVAGQDIAAGLVRMGILPRICYLLETDPSAALEESIISILIAIARHSPTCSEAIMNCQRLVQTIVDRFTMKDQMEFYLSKIKSVTLLKALARSEKKNLMEFVDNGIFQKVTWHLYRYAFSPDHWVKLGRENCKLSSALLVEQLRFWKVCIQYGHCVSYFSDLFPALSIWLDVPSFEKLIEYDILNEFAAITKEAYLVLEALTRRLPNFYSHINLRSQTAEVPGIDQETWCWGHVGPIVDLALKWTALNSDPYISKFIGWQKVINSKSVVPDLALNSILWVLSAVMHMLSSLLKVVIPEDISTLHGGHVPWLPDFVPKIGLQIIKNGFLNFSGVNGTEHSKDFAGGASFLEHLCDLRHQREHETSIASVCCLHGLVQVVVSVDELIRLANTQTHTPSHCHIPTDDEILSNGILESSIPELGNVVTTFTSLIASEWQHVQSTEMFGRGGPAPGVGVGWGASGGGFWSTTILLAQMDASLFIHLLEVSKFFPAKGLSAVEEIRFVLERICSALEVCLIVGPREKFIMDKVLDILNQVPVLKYLDISIRRFLHLNAGFKLFEWEYKEEDYLHFCTVLASHFRNRWLSVKKKVKAEGKNWCVDHKTLNGSVSLDTIQEDVEVSTMTNQGHCSTSLVVEWAHQRLPLPPHWFLSPISTINPSDFQEVAKAGLFFLLGIETISTFFPSEFHSSVQRVPVIWKLHALSVIFLGGMGVLQEEKSRDVLETLQEVYGQILDNSRFPETGEKYRVEFLNFQSEIHESYSTFMETLVEQFAAVSYGDMIYGRQVAIYLQPCVESSVRLSAWNALFNARALELLPPLDKCIGKVEGYLEPVEDDERVLEAYAKSWVCGALDKAATRGSVAYTLVLHHMSSFIFGNYTSDKILLRNKLAKSLLRDYSCKQQHKCMMVDLIRYKMDPTFQKSGQEEVLSLQMSQLEERFKLLKEACEGNSSLLSEAEKLESSCKNSMA</sequence>
<dbReference type="Pfam" id="PF08620">
    <property type="entry name" value="RPAP1_C"/>
    <property type="match status" value="1"/>
</dbReference>
<dbReference type="EMBL" id="CAUOFW020007180">
    <property type="protein sequence ID" value="CAK9177889.1"/>
    <property type="molecule type" value="Genomic_DNA"/>
</dbReference>
<keyword evidence="3" id="KW-0804">Transcription</keyword>
<organism evidence="9 10">
    <name type="scientific">Ilex paraguariensis</name>
    <name type="common">yerba mate</name>
    <dbReference type="NCBI Taxonomy" id="185542"/>
    <lineage>
        <taxon>Eukaryota</taxon>
        <taxon>Viridiplantae</taxon>
        <taxon>Streptophyta</taxon>
        <taxon>Embryophyta</taxon>
        <taxon>Tracheophyta</taxon>
        <taxon>Spermatophyta</taxon>
        <taxon>Magnoliopsida</taxon>
        <taxon>eudicotyledons</taxon>
        <taxon>Gunneridae</taxon>
        <taxon>Pentapetalae</taxon>
        <taxon>asterids</taxon>
        <taxon>campanulids</taxon>
        <taxon>Aquifoliales</taxon>
        <taxon>Aquifoliaceae</taxon>
        <taxon>Ilex</taxon>
    </lineage>
</organism>
<name>A0ABC8U7Z5_9AQUA</name>
<proteinExistence type="inferred from homology"/>
<evidence type="ECO:0000259" key="8">
    <source>
        <dbReference type="Pfam" id="PF25766"/>
    </source>
</evidence>
<feature type="region of interest" description="Disordered" evidence="5">
    <location>
        <begin position="135"/>
        <end position="157"/>
    </location>
</feature>
<comment type="subcellular location">
    <subcellularLocation>
        <location evidence="1">Nucleus</location>
    </subcellularLocation>
</comment>
<dbReference type="PANTHER" id="PTHR47605">
    <property type="entry name" value="TRANSCRIPTIONAL ELONGATION REGULATOR MINIYO"/>
    <property type="match status" value="1"/>
</dbReference>
<dbReference type="InterPro" id="IPR055326">
    <property type="entry name" value="MINIYO"/>
</dbReference>
<feature type="domain" description="RPAP1 C-terminal" evidence="6">
    <location>
        <begin position="411"/>
        <end position="493"/>
    </location>
</feature>
<dbReference type="InterPro" id="IPR011989">
    <property type="entry name" value="ARM-like"/>
</dbReference>
<feature type="region of interest" description="Disordered" evidence="5">
    <location>
        <begin position="42"/>
        <end position="99"/>
    </location>
</feature>
<evidence type="ECO:0000256" key="3">
    <source>
        <dbReference type="ARBA" id="ARBA00023163"/>
    </source>
</evidence>
<evidence type="ECO:0000259" key="6">
    <source>
        <dbReference type="Pfam" id="PF08620"/>
    </source>
</evidence>
<dbReference type="InterPro" id="IPR057989">
    <property type="entry name" value="TPR_RPAP1/MINIYO-like"/>
</dbReference>
<feature type="compositionally biased region" description="Basic and acidic residues" evidence="5">
    <location>
        <begin position="139"/>
        <end position="153"/>
    </location>
</feature>
<evidence type="ECO:0008006" key="11">
    <source>
        <dbReference type="Google" id="ProtNLM"/>
    </source>
</evidence>
<evidence type="ECO:0000256" key="5">
    <source>
        <dbReference type="SAM" id="MobiDB-lite"/>
    </source>
</evidence>
<dbReference type="SUPFAM" id="SSF48371">
    <property type="entry name" value="ARM repeat"/>
    <property type="match status" value="1"/>
</dbReference>
<feature type="region of interest" description="Disordered" evidence="5">
    <location>
        <begin position="170"/>
        <end position="190"/>
    </location>
</feature>
<evidence type="ECO:0000313" key="10">
    <source>
        <dbReference type="Proteomes" id="UP001642360"/>
    </source>
</evidence>
<dbReference type="PANTHER" id="PTHR47605:SF2">
    <property type="entry name" value="TRANSCRIPTIONAL ELONGATION REGULATOR MINIYO"/>
    <property type="match status" value="1"/>
</dbReference>
<dbReference type="InterPro" id="IPR016024">
    <property type="entry name" value="ARM-type_fold"/>
</dbReference>
<gene>
    <name evidence="9" type="ORF">ILEXP_LOCUS47810</name>
</gene>
<dbReference type="Proteomes" id="UP001642360">
    <property type="component" value="Unassembled WGS sequence"/>
</dbReference>
<evidence type="ECO:0000256" key="1">
    <source>
        <dbReference type="ARBA" id="ARBA00004123"/>
    </source>
</evidence>
<dbReference type="Pfam" id="PF25766">
    <property type="entry name" value="TPR_RPAP1"/>
    <property type="match status" value="1"/>
</dbReference>
<feature type="domain" description="RPAP1/MINIYO-like TPR repeats" evidence="8">
    <location>
        <begin position="1316"/>
        <end position="1505"/>
    </location>
</feature>
<accession>A0ABC8U7Z5</accession>
<keyword evidence="4" id="KW-0539">Nucleus</keyword>
<feature type="compositionally biased region" description="Acidic residues" evidence="5">
    <location>
        <begin position="90"/>
        <end position="99"/>
    </location>
</feature>
<dbReference type="Gene3D" id="1.25.10.10">
    <property type="entry name" value="Leucine-rich Repeat Variant"/>
    <property type="match status" value="1"/>
</dbReference>
<evidence type="ECO:0000313" key="9">
    <source>
        <dbReference type="EMBL" id="CAK9177889.1"/>
    </source>
</evidence>
<comment type="caution">
    <text evidence="9">The sequence shown here is derived from an EMBL/GenBank/DDBJ whole genome shotgun (WGS) entry which is preliminary data.</text>
</comment>
<keyword evidence="10" id="KW-1185">Reference proteome</keyword>
<dbReference type="Pfam" id="PF08621">
    <property type="entry name" value="RPAP1_N"/>
    <property type="match status" value="1"/>
</dbReference>